<dbReference type="EMBL" id="MDJD01000054">
    <property type="protein sequence ID" value="OEJ98634.1"/>
    <property type="molecule type" value="Genomic_DNA"/>
</dbReference>
<proteinExistence type="predicted"/>
<organism evidence="1 2">
    <name type="scientific">Flavivirga aquatica</name>
    <dbReference type="NCBI Taxonomy" id="1849968"/>
    <lineage>
        <taxon>Bacteria</taxon>
        <taxon>Pseudomonadati</taxon>
        <taxon>Bacteroidota</taxon>
        <taxon>Flavobacteriia</taxon>
        <taxon>Flavobacteriales</taxon>
        <taxon>Flavobacteriaceae</taxon>
        <taxon>Flavivirga</taxon>
    </lineage>
</organism>
<evidence type="ECO:0008006" key="3">
    <source>
        <dbReference type="Google" id="ProtNLM"/>
    </source>
</evidence>
<dbReference type="Proteomes" id="UP000095713">
    <property type="component" value="Unassembled WGS sequence"/>
</dbReference>
<dbReference type="AlphaFoldDB" id="A0A1E5SHP8"/>
<dbReference type="InterPro" id="IPR021254">
    <property type="entry name" value="DUF2806"/>
</dbReference>
<evidence type="ECO:0000313" key="2">
    <source>
        <dbReference type="Proteomes" id="UP000095713"/>
    </source>
</evidence>
<comment type="caution">
    <text evidence="1">The sequence shown here is derived from an EMBL/GenBank/DDBJ whole genome shotgun (WGS) entry which is preliminary data.</text>
</comment>
<gene>
    <name evidence="1" type="ORF">A8C32_05395</name>
</gene>
<accession>A0A1E5SHP8</accession>
<evidence type="ECO:0000313" key="1">
    <source>
        <dbReference type="EMBL" id="OEJ98634.1"/>
    </source>
</evidence>
<dbReference type="STRING" id="1849968.A8C32_05395"/>
<protein>
    <recommendedName>
        <fullName evidence="3">DUF2806 domain-containing protein</fullName>
    </recommendedName>
</protein>
<reference evidence="1 2" key="1">
    <citation type="submission" date="2016-05" db="EMBL/GenBank/DDBJ databases">
        <title>Draft Genome Sequence of Algibacter sp. Strain SK-16 Isolated from the Surface Water of Aburatsubo Inlet.</title>
        <authorList>
            <person name="Wong S.-K."/>
            <person name="Yoshizawa S."/>
            <person name="Nakajima Y."/>
            <person name="Ogura Y."/>
            <person name="Tetsuya H."/>
            <person name="Hamasaki K."/>
        </authorList>
    </citation>
    <scope>NUCLEOTIDE SEQUENCE [LARGE SCALE GENOMIC DNA]</scope>
    <source>
        <strain evidence="1 2">SK-16</strain>
    </source>
</reference>
<keyword evidence="2" id="KW-1185">Reference proteome</keyword>
<sequence length="325" mass="36850">MKKIDALNNMSEELSNIEPEDLLSTVDGIPLPPAIKKNLWKSLGRLVTGLVDIPVAYLESKAERIKGETVALNVFRSKVAEKASDEFMEDEQLMNRAVNYYGSKLLKEQLNREKVIDKTVEELKLNPPENDTNQEIDEDWLDLFSRISETKSNEEVQLILSKILAGEIKNPGSFGPKSLHTLTILDQKTAKIFQNFCSVSYESEGLGSSFTSVICEPFGGPGSNGLSEFNLNYSNLAQLQDAGLIQYDLNAWREIPPILFVLPFKFGNKEFCLKQKEEKINTSIRTKVINFTKVGLELRKVLQMESNDSYNEKTIDWIKNKFKLE</sequence>
<dbReference type="Pfam" id="PF10987">
    <property type="entry name" value="DUF2806"/>
    <property type="match status" value="1"/>
</dbReference>
<name>A0A1E5SHP8_9FLAO</name>